<dbReference type="OrthoDB" id="3436275at2"/>
<name>A0A5S4H9S7_9ACTN</name>
<organism evidence="2 3">
    <name type="scientific">Actinomadura geliboluensis</name>
    <dbReference type="NCBI Taxonomy" id="882440"/>
    <lineage>
        <taxon>Bacteria</taxon>
        <taxon>Bacillati</taxon>
        <taxon>Actinomycetota</taxon>
        <taxon>Actinomycetes</taxon>
        <taxon>Streptosporangiales</taxon>
        <taxon>Thermomonosporaceae</taxon>
        <taxon>Actinomadura</taxon>
    </lineage>
</organism>
<protein>
    <recommendedName>
        <fullName evidence="1">DUF6879 domain-containing protein</fullName>
    </recommendedName>
</protein>
<evidence type="ECO:0000313" key="2">
    <source>
        <dbReference type="EMBL" id="TMR41729.1"/>
    </source>
</evidence>
<evidence type="ECO:0000259" key="1">
    <source>
        <dbReference type="Pfam" id="PF21806"/>
    </source>
</evidence>
<keyword evidence="3" id="KW-1185">Reference proteome</keyword>
<gene>
    <name evidence="2" type="ORF">ETD96_04335</name>
</gene>
<dbReference type="Pfam" id="PF21806">
    <property type="entry name" value="DUF6879"/>
    <property type="match status" value="1"/>
</dbReference>
<comment type="caution">
    <text evidence="2">The sequence shown here is derived from an EMBL/GenBank/DDBJ whole genome shotgun (WGS) entry which is preliminary data.</text>
</comment>
<accession>A0A5S4H9S7</accession>
<evidence type="ECO:0000313" key="3">
    <source>
        <dbReference type="Proteomes" id="UP000305238"/>
    </source>
</evidence>
<feature type="domain" description="DUF6879" evidence="1">
    <location>
        <begin position="2"/>
        <end position="53"/>
    </location>
</feature>
<reference evidence="2 3" key="1">
    <citation type="submission" date="2019-05" db="EMBL/GenBank/DDBJ databases">
        <title>Draft genome sequence of Actinomadura geliboluensis A8036.</title>
        <authorList>
            <person name="Saricaoglu S."/>
            <person name="Isik K."/>
        </authorList>
    </citation>
    <scope>NUCLEOTIDE SEQUENCE [LARGE SCALE GENOMIC DNA]</scope>
    <source>
        <strain evidence="2 3">A8036</strain>
    </source>
</reference>
<dbReference type="EMBL" id="VCKZ01000015">
    <property type="protein sequence ID" value="TMR41729.1"/>
    <property type="molecule type" value="Genomic_DNA"/>
</dbReference>
<dbReference type="Proteomes" id="UP000305238">
    <property type="component" value="Unassembled WGS sequence"/>
</dbReference>
<dbReference type="AlphaFoldDB" id="A0A5S4H9S7"/>
<dbReference type="RefSeq" id="WP_138634389.1">
    <property type="nucleotide sequence ID" value="NZ_JASWDG010000070.1"/>
</dbReference>
<sequence length="64" mass="7096">MVVGDRVLYEVQYESDWTPCGARRINDPNVIAAVASEIKDLYERGEPFLDFFARGVAPLPAPAV</sequence>
<proteinExistence type="predicted"/>
<dbReference type="InterPro" id="IPR049244">
    <property type="entry name" value="DUF6879"/>
</dbReference>